<dbReference type="PANTHER" id="PTHR24124">
    <property type="entry name" value="ANKYRIN REPEAT FAMILY A"/>
    <property type="match status" value="1"/>
</dbReference>
<evidence type="ECO:0000256" key="1">
    <source>
        <dbReference type="ARBA" id="ARBA00022737"/>
    </source>
</evidence>
<gene>
    <name evidence="4" type="ORF">THIOM_001604</name>
</gene>
<protein>
    <submittedName>
        <fullName evidence="4">Ankyrin repeat protein</fullName>
    </submittedName>
</protein>
<dbReference type="EMBL" id="LUTY01000855">
    <property type="protein sequence ID" value="OAD22583.1"/>
    <property type="molecule type" value="Genomic_DNA"/>
</dbReference>
<sequence>MDINAKTENGITPLHIASFKGDTEIVRLLIQNGADTNADVRGWRALDIAKKKGYMEIVDLVNEANNWLLDAAKNGDLKLLKKLHRNGKGVPLTVKDAEGWTALHQAAVSSQNDRSKLHKLSLSNQIDITKFLIDNGVNTDEKDVDDWTPLMVASVNGHTDIVKTLIEKGADVNARDKNGMTALHGAAVNGYYDIAELLVNNGAEVNAGDKNGMTPLKMAESVNRTDMIDFLIRHCAEAELEKEGQVEGLVKDALTNQPLSGTSIKVFQQGKLVKACVEKTG</sequence>
<evidence type="ECO:0000313" key="4">
    <source>
        <dbReference type="EMBL" id="OAD22583.1"/>
    </source>
</evidence>
<dbReference type="PROSITE" id="PS50088">
    <property type="entry name" value="ANK_REPEAT"/>
    <property type="match status" value="5"/>
</dbReference>
<evidence type="ECO:0000256" key="3">
    <source>
        <dbReference type="PROSITE-ProRule" id="PRU00023"/>
    </source>
</evidence>
<dbReference type="PRINTS" id="PR01415">
    <property type="entry name" value="ANKYRIN"/>
</dbReference>
<proteinExistence type="predicted"/>
<feature type="repeat" description="ANK" evidence="3">
    <location>
        <begin position="211"/>
        <end position="243"/>
    </location>
</feature>
<comment type="caution">
    <text evidence="4">The sequence shown here is derived from an EMBL/GenBank/DDBJ whole genome shotgun (WGS) entry which is preliminary data.</text>
</comment>
<dbReference type="InterPro" id="IPR036770">
    <property type="entry name" value="Ankyrin_rpt-contain_sf"/>
</dbReference>
<dbReference type="SUPFAM" id="SSF48403">
    <property type="entry name" value="Ankyrin repeat"/>
    <property type="match status" value="1"/>
</dbReference>
<dbReference type="GO" id="GO:0010468">
    <property type="term" value="P:regulation of gene expression"/>
    <property type="evidence" value="ECO:0007669"/>
    <property type="project" value="TreeGrafter"/>
</dbReference>
<evidence type="ECO:0000313" key="5">
    <source>
        <dbReference type="Proteomes" id="UP000076962"/>
    </source>
</evidence>
<keyword evidence="2 3" id="KW-0040">ANK repeat</keyword>
<dbReference type="Proteomes" id="UP000076962">
    <property type="component" value="Unassembled WGS sequence"/>
</dbReference>
<dbReference type="Gene3D" id="1.25.40.20">
    <property type="entry name" value="Ankyrin repeat-containing domain"/>
    <property type="match status" value="3"/>
</dbReference>
<feature type="repeat" description="ANK" evidence="3">
    <location>
        <begin position="112"/>
        <end position="144"/>
    </location>
</feature>
<keyword evidence="5" id="KW-1185">Reference proteome</keyword>
<dbReference type="SMART" id="SM00248">
    <property type="entry name" value="ANK"/>
    <property type="match status" value="6"/>
</dbReference>
<organism evidence="4 5">
    <name type="scientific">Candidatus Thiomargarita nelsonii</name>
    <dbReference type="NCBI Taxonomy" id="1003181"/>
    <lineage>
        <taxon>Bacteria</taxon>
        <taxon>Pseudomonadati</taxon>
        <taxon>Pseudomonadota</taxon>
        <taxon>Gammaproteobacteria</taxon>
        <taxon>Thiotrichales</taxon>
        <taxon>Thiotrichaceae</taxon>
        <taxon>Thiomargarita</taxon>
    </lineage>
</organism>
<dbReference type="Pfam" id="PF12796">
    <property type="entry name" value="Ank_2"/>
    <property type="match status" value="2"/>
</dbReference>
<feature type="repeat" description="ANK" evidence="3">
    <location>
        <begin position="9"/>
        <end position="41"/>
    </location>
</feature>
<keyword evidence="1" id="KW-0677">Repeat</keyword>
<feature type="repeat" description="ANK" evidence="3">
    <location>
        <begin position="178"/>
        <end position="210"/>
    </location>
</feature>
<evidence type="ECO:0000256" key="2">
    <source>
        <dbReference type="ARBA" id="ARBA00023043"/>
    </source>
</evidence>
<name>A0A176S3E3_9GAMM</name>
<reference evidence="4 5" key="1">
    <citation type="submission" date="2016-05" db="EMBL/GenBank/DDBJ databases">
        <title>Single-cell genome of chain-forming Candidatus Thiomargarita nelsonii and comparison to other large sulfur-oxidizing bacteria.</title>
        <authorList>
            <person name="Winkel M."/>
            <person name="Salman V."/>
            <person name="Woyke T."/>
            <person name="Schulz-Vogt H."/>
            <person name="Richter M."/>
            <person name="Flood B."/>
            <person name="Bailey J."/>
            <person name="Amann R."/>
            <person name="Mussmann M."/>
        </authorList>
    </citation>
    <scope>NUCLEOTIDE SEQUENCE [LARGE SCALE GENOMIC DNA]</scope>
    <source>
        <strain evidence="4 5">THI036</strain>
    </source>
</reference>
<feature type="repeat" description="ANK" evidence="3">
    <location>
        <begin position="145"/>
        <end position="177"/>
    </location>
</feature>
<feature type="non-terminal residue" evidence="4">
    <location>
        <position position="281"/>
    </location>
</feature>
<dbReference type="Pfam" id="PF13637">
    <property type="entry name" value="Ank_4"/>
    <property type="match status" value="1"/>
</dbReference>
<dbReference type="PANTHER" id="PTHR24124:SF14">
    <property type="entry name" value="CHROMOSOME UNDETERMINED SCAFFOLD_25, WHOLE GENOME SHOTGUN SEQUENCE"/>
    <property type="match status" value="1"/>
</dbReference>
<dbReference type="AlphaFoldDB" id="A0A176S3E3"/>
<dbReference type="InterPro" id="IPR002110">
    <property type="entry name" value="Ankyrin_rpt"/>
</dbReference>
<dbReference type="PROSITE" id="PS50297">
    <property type="entry name" value="ANK_REP_REGION"/>
    <property type="match status" value="3"/>
</dbReference>
<accession>A0A176S3E3</accession>